<sequence length="303" mass="35234">MHAWEAIQKTLDHIEEHLGEEIHIEELAETAALSVFYYQRLFTRLVKTSVRDYIKLRRLAKSLPMLRDKKNRIIDIAMEYGFGSHVTYTRAFKETYGITPSQYRDELIGLQNFVKPDLLLSYIVVDEGVPLISDGLVLEMNRKTLKDPLHFAGVVGYYPFKYGKMSGERTGVDRVGEIWDKFFKALPNITHISGGRWAGVSYHGDAAEGYSSYFVGAEVDKDEKNQGFTNWQLPIREYVVCGFESEHHEHMIINMGKAMKYTRFWLKEHNLIADGFFPELYYQSMSDVSYAELWIPFIKRENK</sequence>
<dbReference type="PROSITE" id="PS01124">
    <property type="entry name" value="HTH_ARAC_FAMILY_2"/>
    <property type="match status" value="1"/>
</dbReference>
<dbReference type="PRINTS" id="PR00032">
    <property type="entry name" value="HTHARAC"/>
</dbReference>
<dbReference type="Pfam" id="PF06445">
    <property type="entry name" value="GyrI-like"/>
    <property type="match status" value="1"/>
</dbReference>
<dbReference type="Gene3D" id="1.10.10.60">
    <property type="entry name" value="Homeodomain-like"/>
    <property type="match status" value="2"/>
</dbReference>
<dbReference type="RefSeq" id="WP_035317629.1">
    <property type="nucleotide sequence ID" value="NZ_CP113524.1"/>
</dbReference>
<dbReference type="SMART" id="SM00342">
    <property type="entry name" value="HTH_ARAC"/>
    <property type="match status" value="1"/>
</dbReference>
<dbReference type="Proteomes" id="UP001163115">
    <property type="component" value="Chromosome"/>
</dbReference>
<dbReference type="InterPro" id="IPR011256">
    <property type="entry name" value="Reg_factor_effector_dom_sf"/>
</dbReference>
<accession>A0ABY7AFP2</accession>
<keyword evidence="2" id="KW-0238">DNA-binding</keyword>
<dbReference type="EMBL" id="CP113524">
    <property type="protein sequence ID" value="WAJ25441.1"/>
    <property type="molecule type" value="Genomic_DNA"/>
</dbReference>
<dbReference type="InterPro" id="IPR020449">
    <property type="entry name" value="Tscrpt_reg_AraC-type_HTH"/>
</dbReference>
<evidence type="ECO:0000313" key="6">
    <source>
        <dbReference type="Proteomes" id="UP001163115"/>
    </source>
</evidence>
<dbReference type="InterPro" id="IPR029442">
    <property type="entry name" value="GyrI-like"/>
</dbReference>
<evidence type="ECO:0000256" key="1">
    <source>
        <dbReference type="ARBA" id="ARBA00023015"/>
    </source>
</evidence>
<evidence type="ECO:0000259" key="4">
    <source>
        <dbReference type="PROSITE" id="PS01124"/>
    </source>
</evidence>
<evidence type="ECO:0000313" key="5">
    <source>
        <dbReference type="EMBL" id="WAJ25441.1"/>
    </source>
</evidence>
<protein>
    <submittedName>
        <fullName evidence="5">AraC family transcriptional regulator</fullName>
    </submittedName>
</protein>
<proteinExistence type="predicted"/>
<keyword evidence="3" id="KW-0804">Transcription</keyword>
<dbReference type="InterPro" id="IPR018060">
    <property type="entry name" value="HTH_AraC"/>
</dbReference>
<evidence type="ECO:0000256" key="2">
    <source>
        <dbReference type="ARBA" id="ARBA00023125"/>
    </source>
</evidence>
<dbReference type="InterPro" id="IPR018062">
    <property type="entry name" value="HTH_AraC-typ_CS"/>
</dbReference>
<dbReference type="Gene3D" id="3.20.80.10">
    <property type="entry name" value="Regulatory factor, effector binding domain"/>
    <property type="match status" value="1"/>
</dbReference>
<evidence type="ECO:0000256" key="3">
    <source>
        <dbReference type="ARBA" id="ARBA00023163"/>
    </source>
</evidence>
<name>A0ABY7AFP2_9FIRM</name>
<keyword evidence="1" id="KW-0805">Transcription regulation</keyword>
<dbReference type="InterPro" id="IPR050959">
    <property type="entry name" value="MarA-like"/>
</dbReference>
<feature type="domain" description="HTH araC/xylS-type" evidence="4">
    <location>
        <begin position="8"/>
        <end position="106"/>
    </location>
</feature>
<gene>
    <name evidence="5" type="ORF">OW255_08000</name>
</gene>
<dbReference type="InterPro" id="IPR009057">
    <property type="entry name" value="Homeodomain-like_sf"/>
</dbReference>
<reference evidence="5" key="1">
    <citation type="submission" date="2022-11" db="EMBL/GenBank/DDBJ databases">
        <title>Lacrimispora xylanolytica sy1, complete genome.</title>
        <authorList>
            <person name="Choi S."/>
        </authorList>
    </citation>
    <scope>NUCLEOTIDE SEQUENCE</scope>
    <source>
        <strain evidence="5">Sy1</strain>
    </source>
</reference>
<organism evidence="5 6">
    <name type="scientific">Lacrimispora xylanolytica</name>
    <dbReference type="NCBI Taxonomy" id="29375"/>
    <lineage>
        <taxon>Bacteria</taxon>
        <taxon>Bacillati</taxon>
        <taxon>Bacillota</taxon>
        <taxon>Clostridia</taxon>
        <taxon>Lachnospirales</taxon>
        <taxon>Lachnospiraceae</taxon>
        <taxon>Lacrimispora</taxon>
    </lineage>
</organism>
<dbReference type="PANTHER" id="PTHR47504:SF5">
    <property type="entry name" value="RIGHT ORIGIN-BINDING PROTEIN"/>
    <property type="match status" value="1"/>
</dbReference>
<dbReference type="PANTHER" id="PTHR47504">
    <property type="entry name" value="RIGHT ORIGIN-BINDING PROTEIN"/>
    <property type="match status" value="1"/>
</dbReference>
<dbReference type="SUPFAM" id="SSF46689">
    <property type="entry name" value="Homeodomain-like"/>
    <property type="match status" value="2"/>
</dbReference>
<dbReference type="SUPFAM" id="SSF55136">
    <property type="entry name" value="Probable bacterial effector-binding domain"/>
    <property type="match status" value="1"/>
</dbReference>
<keyword evidence="6" id="KW-1185">Reference proteome</keyword>
<dbReference type="PROSITE" id="PS00041">
    <property type="entry name" value="HTH_ARAC_FAMILY_1"/>
    <property type="match status" value="1"/>
</dbReference>
<dbReference type="Pfam" id="PF12833">
    <property type="entry name" value="HTH_18"/>
    <property type="match status" value="1"/>
</dbReference>